<dbReference type="GO" id="GO:0016838">
    <property type="term" value="F:carbon-oxygen lyase activity, acting on phosphates"/>
    <property type="evidence" value="ECO:0007669"/>
    <property type="project" value="InterPro"/>
</dbReference>
<comment type="caution">
    <text evidence="3">The sequence shown here is derived from an EMBL/GenBank/DDBJ whole genome shotgun (WGS) entry which is preliminary data.</text>
</comment>
<accession>A0A9P3GN59</accession>
<comment type="similarity">
    <text evidence="1">Belongs to the trichodiene synthase family.</text>
</comment>
<reference evidence="3 4" key="1">
    <citation type="submission" date="2021-08" db="EMBL/GenBank/DDBJ databases">
        <title>Draft Genome Sequence of Phanerochaete sordida strain YK-624.</title>
        <authorList>
            <person name="Mori T."/>
            <person name="Dohra H."/>
            <person name="Suzuki T."/>
            <person name="Kawagishi H."/>
            <person name="Hirai H."/>
        </authorList>
    </citation>
    <scope>NUCLEOTIDE SEQUENCE [LARGE SCALE GENOMIC DNA]</scope>
    <source>
        <strain evidence="3 4">YK-624</strain>
    </source>
</reference>
<evidence type="ECO:0000256" key="1">
    <source>
        <dbReference type="ARBA" id="ARBA00007946"/>
    </source>
</evidence>
<keyword evidence="2" id="KW-0456">Lyase</keyword>
<evidence type="ECO:0000313" key="4">
    <source>
        <dbReference type="Proteomes" id="UP000703269"/>
    </source>
</evidence>
<evidence type="ECO:0000313" key="3">
    <source>
        <dbReference type="EMBL" id="GJE97304.1"/>
    </source>
</evidence>
<protein>
    <submittedName>
        <fullName evidence="3">Terpenoid synthase-like protein</fullName>
    </submittedName>
</protein>
<dbReference type="InterPro" id="IPR008949">
    <property type="entry name" value="Isoprenoid_synthase_dom_sf"/>
</dbReference>
<keyword evidence="4" id="KW-1185">Reference proteome</keyword>
<dbReference type="Gene3D" id="1.10.600.10">
    <property type="entry name" value="Farnesyl Diphosphate Synthase"/>
    <property type="match status" value="1"/>
</dbReference>
<dbReference type="Pfam" id="PF06330">
    <property type="entry name" value="TRI5"/>
    <property type="match status" value="1"/>
</dbReference>
<gene>
    <name evidence="3" type="ORF">PsYK624_135200</name>
</gene>
<dbReference type="OrthoDB" id="2998174at2759"/>
<dbReference type="Proteomes" id="UP000703269">
    <property type="component" value="Unassembled WGS sequence"/>
</dbReference>
<evidence type="ECO:0000256" key="2">
    <source>
        <dbReference type="ARBA" id="ARBA00023239"/>
    </source>
</evidence>
<dbReference type="SUPFAM" id="SSF48576">
    <property type="entry name" value="Terpenoid synthases"/>
    <property type="match status" value="1"/>
</dbReference>
<sequence>MPGFDSSLYGDEVDKLVRAEVQTWDVGGVSPSHLEECIVTGADLGKIVYRHTSVETQVQIALWTAVLVAIDNFDVDAAATAEFAERFHIGQAQLHPLLDRLAGTLRRMHEFFHPHSAAIIVSDSVQCVSCMVVDKENEERGSHPASIEYLTYKRLHNGLGDGYAYCVWDKLHFPDLSAFIQAIPETSLCFVYLNDLLSFYKEEVVGERANFVHERARVTGKDVQAALMDTLNDTVDAVNRGRRILQDGPERSAWEGFLEGYVVFHFMSPRYKLKQLFESSD</sequence>
<dbReference type="EMBL" id="BPQB01000070">
    <property type="protein sequence ID" value="GJE97304.1"/>
    <property type="molecule type" value="Genomic_DNA"/>
</dbReference>
<dbReference type="AlphaFoldDB" id="A0A9P3GN59"/>
<dbReference type="InterPro" id="IPR024652">
    <property type="entry name" value="Trichodiene_synth"/>
</dbReference>
<organism evidence="3 4">
    <name type="scientific">Phanerochaete sordida</name>
    <dbReference type="NCBI Taxonomy" id="48140"/>
    <lineage>
        <taxon>Eukaryota</taxon>
        <taxon>Fungi</taxon>
        <taxon>Dikarya</taxon>
        <taxon>Basidiomycota</taxon>
        <taxon>Agaricomycotina</taxon>
        <taxon>Agaricomycetes</taxon>
        <taxon>Polyporales</taxon>
        <taxon>Phanerochaetaceae</taxon>
        <taxon>Phanerochaete</taxon>
    </lineage>
</organism>
<name>A0A9P3GN59_9APHY</name>
<proteinExistence type="inferred from homology"/>